<proteinExistence type="predicted"/>
<dbReference type="RefSeq" id="WP_050794202.1">
    <property type="nucleotide sequence ID" value="NZ_CAXIDK010000007.1"/>
</dbReference>
<protein>
    <submittedName>
        <fullName evidence="3">WYL domain-containing protein</fullName>
    </submittedName>
</protein>
<sequence length="145" mass="17240">MRLPLGTHPLRSRVAVDLDLDLLRTACGEEFSVRIAYRDANGRRTECQILRLGMSYSPRTLMLVGWCLLREAHRTFEMFRIEAIERGEHSFRPRRVQFLREYVALRTAEWKRKEQQANHRNEKTQRGAHLSPPFSMRTVRLRSKF</sequence>
<dbReference type="PROSITE" id="PS52050">
    <property type="entry name" value="WYL"/>
    <property type="match status" value="1"/>
</dbReference>
<evidence type="ECO:0000256" key="1">
    <source>
        <dbReference type="SAM" id="MobiDB-lite"/>
    </source>
</evidence>
<feature type="region of interest" description="Disordered" evidence="1">
    <location>
        <begin position="113"/>
        <end position="133"/>
    </location>
</feature>
<feature type="domain" description="WYL" evidence="2">
    <location>
        <begin position="20"/>
        <end position="85"/>
    </location>
</feature>
<accession>A0A7T3A739</accession>
<dbReference type="InterPro" id="IPR026881">
    <property type="entry name" value="WYL_dom"/>
</dbReference>
<dbReference type="Proteomes" id="UP000594836">
    <property type="component" value="Chromosome"/>
</dbReference>
<gene>
    <name evidence="3" type="ORF">I6G38_11045</name>
</gene>
<feature type="compositionally biased region" description="Basic and acidic residues" evidence="1">
    <location>
        <begin position="113"/>
        <end position="125"/>
    </location>
</feature>
<evidence type="ECO:0000313" key="3">
    <source>
        <dbReference type="EMBL" id="QPT07399.1"/>
    </source>
</evidence>
<reference evidence="3 4" key="1">
    <citation type="submission" date="2020-12" db="EMBL/GenBank/DDBJ databases">
        <title>FDA dAtabase for Regulatory Grade micrObial Sequences (FDA-ARGOS): Supporting development and validation of Infectious Disease Dx tests.</title>
        <authorList>
            <person name="Sproer C."/>
            <person name="Gronow S."/>
            <person name="Severitt S."/>
            <person name="Schroder I."/>
            <person name="Tallon L."/>
            <person name="Sadzewicz L."/>
            <person name="Zhao X."/>
            <person name="Boylan J."/>
            <person name="Ott S."/>
            <person name="Bowen H."/>
            <person name="Vavikolanu K."/>
            <person name="Mehta A."/>
            <person name="Aluvathingal J."/>
            <person name="Nadendla S."/>
            <person name="Lowell S."/>
            <person name="Myers T."/>
            <person name="Yan Y."/>
            <person name="Sichtig H."/>
        </authorList>
    </citation>
    <scope>NUCLEOTIDE SEQUENCE [LARGE SCALE GENOMIC DNA]</scope>
    <source>
        <strain evidence="3 4">FDAARGOS_881</strain>
    </source>
</reference>
<evidence type="ECO:0000313" key="4">
    <source>
        <dbReference type="Proteomes" id="UP000594836"/>
    </source>
</evidence>
<evidence type="ECO:0000259" key="2">
    <source>
        <dbReference type="Pfam" id="PF13280"/>
    </source>
</evidence>
<dbReference type="EMBL" id="CP065713">
    <property type="protein sequence ID" value="QPT07399.1"/>
    <property type="molecule type" value="Genomic_DNA"/>
</dbReference>
<dbReference type="GeneID" id="78528868"/>
<organism evidence="3 4">
    <name type="scientific">Sphingomonas paucimobilis</name>
    <name type="common">Pseudomonas paucimobilis</name>
    <dbReference type="NCBI Taxonomy" id="13689"/>
    <lineage>
        <taxon>Bacteria</taxon>
        <taxon>Pseudomonadati</taxon>
        <taxon>Pseudomonadota</taxon>
        <taxon>Alphaproteobacteria</taxon>
        <taxon>Sphingomonadales</taxon>
        <taxon>Sphingomonadaceae</taxon>
        <taxon>Sphingomonas</taxon>
    </lineage>
</organism>
<name>A0A7T3A739_SPHPI</name>
<dbReference type="AlphaFoldDB" id="A0A7T3A739"/>
<dbReference type="Pfam" id="PF13280">
    <property type="entry name" value="WYL"/>
    <property type="match status" value="1"/>
</dbReference>